<dbReference type="PANTHER" id="PTHR11258:SF4">
    <property type="entry name" value="2'-5'-OLIGOADENYLATE SYNTHASE 3"/>
    <property type="match status" value="1"/>
</dbReference>
<gene>
    <name evidence="4" type="ORF">LTLLF_207885</name>
</gene>
<dbReference type="InterPro" id="IPR018952">
    <property type="entry name" value="2-5-oligoAdlate_synth_1_dom2/C"/>
</dbReference>
<name>A0A8J6GTG6_MICOH</name>
<dbReference type="AlphaFoldDB" id="A0A8J6GTG6"/>
<dbReference type="GO" id="GO:0016020">
    <property type="term" value="C:membrane"/>
    <property type="evidence" value="ECO:0007669"/>
    <property type="project" value="TreeGrafter"/>
</dbReference>
<dbReference type="GO" id="GO:0005829">
    <property type="term" value="C:cytosol"/>
    <property type="evidence" value="ECO:0007669"/>
    <property type="project" value="TreeGrafter"/>
</dbReference>
<dbReference type="SUPFAM" id="SSF81301">
    <property type="entry name" value="Nucleotidyltransferase"/>
    <property type="match status" value="1"/>
</dbReference>
<keyword evidence="2" id="KW-0694">RNA-binding</keyword>
<evidence type="ECO:0000313" key="4">
    <source>
        <dbReference type="EMBL" id="KAH0520136.1"/>
    </source>
</evidence>
<comment type="similarity">
    <text evidence="1">Belongs to the 2-5A synthase family.</text>
</comment>
<dbReference type="PANTHER" id="PTHR11258">
    <property type="entry name" value="2-5 OLIGOADENYLATE SYNTHETASE"/>
    <property type="match status" value="1"/>
</dbReference>
<evidence type="ECO:0000259" key="3">
    <source>
        <dbReference type="Pfam" id="PF10421"/>
    </source>
</evidence>
<dbReference type="EMBL" id="JAATJU010001272">
    <property type="protein sequence ID" value="KAH0520136.1"/>
    <property type="molecule type" value="Genomic_DNA"/>
</dbReference>
<dbReference type="Pfam" id="PF10421">
    <property type="entry name" value="OAS1_C"/>
    <property type="match status" value="1"/>
</dbReference>
<dbReference type="InterPro" id="IPR043519">
    <property type="entry name" value="NT_sf"/>
</dbReference>
<proteinExistence type="inferred from homology"/>
<feature type="domain" description="2'-5'-oligoadenylate synthetase 1" evidence="3">
    <location>
        <begin position="109"/>
        <end position="153"/>
    </location>
</feature>
<organism evidence="4 5">
    <name type="scientific">Microtus ochrogaster</name>
    <name type="common">Prairie vole</name>
    <dbReference type="NCBI Taxonomy" id="79684"/>
    <lineage>
        <taxon>Eukaryota</taxon>
        <taxon>Metazoa</taxon>
        <taxon>Chordata</taxon>
        <taxon>Craniata</taxon>
        <taxon>Vertebrata</taxon>
        <taxon>Euteleostomi</taxon>
        <taxon>Mammalia</taxon>
        <taxon>Eutheria</taxon>
        <taxon>Euarchontoglires</taxon>
        <taxon>Glires</taxon>
        <taxon>Rodentia</taxon>
        <taxon>Myomorpha</taxon>
        <taxon>Muroidea</taxon>
        <taxon>Cricetidae</taxon>
        <taxon>Arvicolinae</taxon>
        <taxon>Microtus</taxon>
    </lineage>
</organism>
<protein>
    <submittedName>
        <fullName evidence="4">2'-5'-oligoadenylate synthase 3</fullName>
    </submittedName>
</protein>
<dbReference type="GO" id="GO:0005654">
    <property type="term" value="C:nucleoplasm"/>
    <property type="evidence" value="ECO:0007669"/>
    <property type="project" value="TreeGrafter"/>
</dbReference>
<dbReference type="GO" id="GO:0001730">
    <property type="term" value="F:2'-5'-oligoadenylate synthetase activity"/>
    <property type="evidence" value="ECO:0007669"/>
    <property type="project" value="TreeGrafter"/>
</dbReference>
<dbReference type="Proteomes" id="UP000710432">
    <property type="component" value="Unassembled WGS sequence"/>
</dbReference>
<dbReference type="GO" id="GO:0045071">
    <property type="term" value="P:negative regulation of viral genome replication"/>
    <property type="evidence" value="ECO:0007669"/>
    <property type="project" value="TreeGrafter"/>
</dbReference>
<dbReference type="GO" id="GO:0003725">
    <property type="term" value="F:double-stranded RNA binding"/>
    <property type="evidence" value="ECO:0007669"/>
    <property type="project" value="TreeGrafter"/>
</dbReference>
<evidence type="ECO:0000256" key="1">
    <source>
        <dbReference type="ARBA" id="ARBA00009526"/>
    </source>
</evidence>
<evidence type="ECO:0000256" key="2">
    <source>
        <dbReference type="ARBA" id="ARBA00022884"/>
    </source>
</evidence>
<dbReference type="GO" id="GO:0051607">
    <property type="term" value="P:defense response to virus"/>
    <property type="evidence" value="ECO:0007669"/>
    <property type="project" value="TreeGrafter"/>
</dbReference>
<evidence type="ECO:0000313" key="5">
    <source>
        <dbReference type="Proteomes" id="UP000710432"/>
    </source>
</evidence>
<sequence>MPLQGRSDADLIVFLSCFRQLSEQGSHWAEVISEIRAQLEACQQKQKFNVKFENSNKKKPQVLSFSLTSQTLLDQSVDFEVLPAFNALACTWGTEEPRGHDPGPCSVREPIILDPADPTGNLGHNAHWDLLAQDAAACTSALCCMDKDGTPIKP</sequence>
<dbReference type="SUPFAM" id="SSF81631">
    <property type="entry name" value="PAP/OAS1 substrate-binding domain"/>
    <property type="match status" value="1"/>
</dbReference>
<comment type="caution">
    <text evidence="4">The sequence shown here is derived from an EMBL/GenBank/DDBJ whole genome shotgun (WGS) entry which is preliminary data.</text>
</comment>
<dbReference type="PROSITE" id="PS50152">
    <property type="entry name" value="25A_SYNTH_3"/>
    <property type="match status" value="1"/>
</dbReference>
<dbReference type="Gene3D" id="1.10.1410.20">
    <property type="entry name" value="2'-5'-oligoadenylate synthetase 1, domain 2"/>
    <property type="match status" value="1"/>
</dbReference>
<dbReference type="Gene3D" id="3.30.460.10">
    <property type="entry name" value="Beta Polymerase, domain 2"/>
    <property type="match status" value="1"/>
</dbReference>
<reference evidence="4" key="1">
    <citation type="submission" date="2020-03" db="EMBL/GenBank/DDBJ databases">
        <title>Studies in the Genomics of Life Span.</title>
        <authorList>
            <person name="Glass D."/>
        </authorList>
    </citation>
    <scope>NUCLEOTIDE SEQUENCE</scope>
    <source>
        <strain evidence="4">LTLLF</strain>
        <tissue evidence="4">Muscle</tissue>
    </source>
</reference>
<accession>A0A8J6GTG6</accession>